<gene>
    <name evidence="2" type="ORF">EVAR_97520_1</name>
</gene>
<evidence type="ECO:0000256" key="1">
    <source>
        <dbReference type="SAM" id="MobiDB-lite"/>
    </source>
</evidence>
<keyword evidence="3" id="KW-1185">Reference proteome</keyword>
<feature type="compositionally biased region" description="Polar residues" evidence="1">
    <location>
        <begin position="91"/>
        <end position="107"/>
    </location>
</feature>
<protein>
    <submittedName>
        <fullName evidence="2">Uncharacterized protein</fullName>
    </submittedName>
</protein>
<sequence length="121" mass="13891">MRTFSLEKHESSRCFRAIESARAHTHRNHRCSDLFKYIKRRAFLVHPILAGDEASTLTMIVSSRTRLLTRQKRLRAEPRAAGATATRPCTEHTSSSRPNTRTKQSVNWKELGDGRIEPFLS</sequence>
<comment type="caution">
    <text evidence="2">The sequence shown here is derived from an EMBL/GenBank/DDBJ whole genome shotgun (WGS) entry which is preliminary data.</text>
</comment>
<accession>A0A4C1WMH1</accession>
<dbReference type="AlphaFoldDB" id="A0A4C1WMH1"/>
<evidence type="ECO:0000313" key="2">
    <source>
        <dbReference type="EMBL" id="GBP52050.1"/>
    </source>
</evidence>
<dbReference type="Proteomes" id="UP000299102">
    <property type="component" value="Unassembled WGS sequence"/>
</dbReference>
<proteinExistence type="predicted"/>
<organism evidence="2 3">
    <name type="scientific">Eumeta variegata</name>
    <name type="common">Bagworm moth</name>
    <name type="synonym">Eumeta japonica</name>
    <dbReference type="NCBI Taxonomy" id="151549"/>
    <lineage>
        <taxon>Eukaryota</taxon>
        <taxon>Metazoa</taxon>
        <taxon>Ecdysozoa</taxon>
        <taxon>Arthropoda</taxon>
        <taxon>Hexapoda</taxon>
        <taxon>Insecta</taxon>
        <taxon>Pterygota</taxon>
        <taxon>Neoptera</taxon>
        <taxon>Endopterygota</taxon>
        <taxon>Lepidoptera</taxon>
        <taxon>Glossata</taxon>
        <taxon>Ditrysia</taxon>
        <taxon>Tineoidea</taxon>
        <taxon>Psychidae</taxon>
        <taxon>Oiketicinae</taxon>
        <taxon>Eumeta</taxon>
    </lineage>
</organism>
<reference evidence="2 3" key="1">
    <citation type="journal article" date="2019" name="Commun. Biol.">
        <title>The bagworm genome reveals a unique fibroin gene that provides high tensile strength.</title>
        <authorList>
            <person name="Kono N."/>
            <person name="Nakamura H."/>
            <person name="Ohtoshi R."/>
            <person name="Tomita M."/>
            <person name="Numata K."/>
            <person name="Arakawa K."/>
        </authorList>
    </citation>
    <scope>NUCLEOTIDE SEQUENCE [LARGE SCALE GENOMIC DNA]</scope>
</reference>
<dbReference type="EMBL" id="BGZK01000594">
    <property type="protein sequence ID" value="GBP52050.1"/>
    <property type="molecule type" value="Genomic_DNA"/>
</dbReference>
<evidence type="ECO:0000313" key="3">
    <source>
        <dbReference type="Proteomes" id="UP000299102"/>
    </source>
</evidence>
<feature type="region of interest" description="Disordered" evidence="1">
    <location>
        <begin position="74"/>
        <end position="108"/>
    </location>
</feature>
<name>A0A4C1WMH1_EUMVA</name>